<protein>
    <submittedName>
        <fullName evidence="1">Uncharacterized protein</fullName>
    </submittedName>
</protein>
<proteinExistence type="predicted"/>
<gene>
    <name evidence="1" type="ORF">Y1Q_0016240</name>
</gene>
<evidence type="ECO:0000313" key="2">
    <source>
        <dbReference type="Proteomes" id="UP000050525"/>
    </source>
</evidence>
<keyword evidence="2" id="KW-1185">Reference proteome</keyword>
<dbReference type="Proteomes" id="UP000050525">
    <property type="component" value="Unassembled WGS sequence"/>
</dbReference>
<dbReference type="AlphaFoldDB" id="A0A151MQ30"/>
<sequence length="123" mass="13492">MVTKGRGSVKGRGHPCSARQLTKTHKLSLQLNNCPRCYIGKGALSLLSDCLAESMDKGHRLYTHKIAAACYMNCTVGPWKQQDIPVKVSLQCELASNCQISFIGVEISGSEVMTALSRHSRRK</sequence>
<evidence type="ECO:0000313" key="1">
    <source>
        <dbReference type="EMBL" id="KYO26583.1"/>
    </source>
</evidence>
<accession>A0A151MQ30</accession>
<organism evidence="1 2">
    <name type="scientific">Alligator mississippiensis</name>
    <name type="common">American alligator</name>
    <dbReference type="NCBI Taxonomy" id="8496"/>
    <lineage>
        <taxon>Eukaryota</taxon>
        <taxon>Metazoa</taxon>
        <taxon>Chordata</taxon>
        <taxon>Craniata</taxon>
        <taxon>Vertebrata</taxon>
        <taxon>Euteleostomi</taxon>
        <taxon>Archelosauria</taxon>
        <taxon>Archosauria</taxon>
        <taxon>Crocodylia</taxon>
        <taxon>Alligatoridae</taxon>
        <taxon>Alligatorinae</taxon>
        <taxon>Alligator</taxon>
    </lineage>
</organism>
<dbReference type="EMBL" id="AKHW03005463">
    <property type="protein sequence ID" value="KYO26583.1"/>
    <property type="molecule type" value="Genomic_DNA"/>
</dbReference>
<name>A0A151MQ30_ALLMI</name>
<reference evidence="1 2" key="1">
    <citation type="journal article" date="2012" name="Genome Biol.">
        <title>Sequencing three crocodilian genomes to illuminate the evolution of archosaurs and amniotes.</title>
        <authorList>
            <person name="St John J.A."/>
            <person name="Braun E.L."/>
            <person name="Isberg S.R."/>
            <person name="Miles L.G."/>
            <person name="Chong A.Y."/>
            <person name="Gongora J."/>
            <person name="Dalzell P."/>
            <person name="Moran C."/>
            <person name="Bed'hom B."/>
            <person name="Abzhanov A."/>
            <person name="Burgess S.C."/>
            <person name="Cooksey A.M."/>
            <person name="Castoe T.A."/>
            <person name="Crawford N.G."/>
            <person name="Densmore L.D."/>
            <person name="Drew J.C."/>
            <person name="Edwards S.V."/>
            <person name="Faircloth B.C."/>
            <person name="Fujita M.K."/>
            <person name="Greenwold M.J."/>
            <person name="Hoffmann F.G."/>
            <person name="Howard J.M."/>
            <person name="Iguchi T."/>
            <person name="Janes D.E."/>
            <person name="Khan S.Y."/>
            <person name="Kohno S."/>
            <person name="de Koning A.J."/>
            <person name="Lance S.L."/>
            <person name="McCarthy F.M."/>
            <person name="McCormack J.E."/>
            <person name="Merchant M.E."/>
            <person name="Peterson D.G."/>
            <person name="Pollock D.D."/>
            <person name="Pourmand N."/>
            <person name="Raney B.J."/>
            <person name="Roessler K.A."/>
            <person name="Sanford J.R."/>
            <person name="Sawyer R.H."/>
            <person name="Schmidt C.J."/>
            <person name="Triplett E.W."/>
            <person name="Tuberville T.D."/>
            <person name="Venegas-Anaya M."/>
            <person name="Howard J.T."/>
            <person name="Jarvis E.D."/>
            <person name="Guillette L.J.Jr."/>
            <person name="Glenn T.C."/>
            <person name="Green R.E."/>
            <person name="Ray D.A."/>
        </authorList>
    </citation>
    <scope>NUCLEOTIDE SEQUENCE [LARGE SCALE GENOMIC DNA]</scope>
    <source>
        <strain evidence="1">KSC_2009_1</strain>
    </source>
</reference>
<comment type="caution">
    <text evidence="1">The sequence shown here is derived from an EMBL/GenBank/DDBJ whole genome shotgun (WGS) entry which is preliminary data.</text>
</comment>